<dbReference type="Proteomes" id="UP000199687">
    <property type="component" value="Unassembled WGS sequence"/>
</dbReference>
<feature type="domain" description="AB hydrolase-1" evidence="1">
    <location>
        <begin position="14"/>
        <end position="137"/>
    </location>
</feature>
<evidence type="ECO:0000313" key="2">
    <source>
        <dbReference type="EMBL" id="SES25399.1"/>
    </source>
</evidence>
<sequence length="263" mass="29962">MGIQYREYGDKTAPAFLFIHGGGVSGWMWDQQIEHFSNYHCIIPNLPEHGLANNDVIFSIESSAKSLIALIEEKAQNKEVIVTGFSLGAQVLVQMLSEKPDLIDMAIINSALVRPNPTLIKWMEPMIRWTFPLIKNRRFAKLQAKTLYIKENNFEKYYKESCQISRETLIRVLKENMAFKIPDNFHQVETRMLITVGQKEKSIMKKSAQDLVAANKNCTGIVLKHIGHGVSLANPEVFHQIVESWLEKNELSGVKEAVTYIKS</sequence>
<dbReference type="AlphaFoldDB" id="A0A1H9VV37"/>
<dbReference type="InterPro" id="IPR050266">
    <property type="entry name" value="AB_hydrolase_sf"/>
</dbReference>
<dbReference type="SUPFAM" id="SSF53474">
    <property type="entry name" value="alpha/beta-Hydrolases"/>
    <property type="match status" value="1"/>
</dbReference>
<dbReference type="OrthoDB" id="9776853at2"/>
<proteinExistence type="predicted"/>
<dbReference type="PANTHER" id="PTHR43798">
    <property type="entry name" value="MONOACYLGLYCEROL LIPASE"/>
    <property type="match status" value="1"/>
</dbReference>
<dbReference type="InterPro" id="IPR000073">
    <property type="entry name" value="AB_hydrolase_1"/>
</dbReference>
<evidence type="ECO:0000259" key="1">
    <source>
        <dbReference type="Pfam" id="PF00561"/>
    </source>
</evidence>
<dbReference type="Gene3D" id="3.40.50.1820">
    <property type="entry name" value="alpha/beta hydrolase"/>
    <property type="match status" value="1"/>
</dbReference>
<evidence type="ECO:0000313" key="3">
    <source>
        <dbReference type="Proteomes" id="UP000199687"/>
    </source>
</evidence>
<dbReference type="EMBL" id="FOGL01000028">
    <property type="protein sequence ID" value="SES25399.1"/>
    <property type="molecule type" value="Genomic_DNA"/>
</dbReference>
<protein>
    <submittedName>
        <fullName evidence="2">Pimeloyl-ACP methyl ester carboxylesterase</fullName>
    </submittedName>
</protein>
<gene>
    <name evidence="2" type="ORF">SAMN04487944_12814</name>
</gene>
<dbReference type="InterPro" id="IPR029058">
    <property type="entry name" value="AB_hydrolase_fold"/>
</dbReference>
<dbReference type="STRING" id="531814.SAMN04487944_12814"/>
<reference evidence="2 3" key="1">
    <citation type="submission" date="2016-10" db="EMBL/GenBank/DDBJ databases">
        <authorList>
            <person name="de Groot N.N."/>
        </authorList>
    </citation>
    <scope>NUCLEOTIDE SEQUENCE [LARGE SCALE GENOMIC DNA]</scope>
    <source>
        <strain evidence="2 3">CGMCC 1.7727</strain>
    </source>
</reference>
<dbReference type="Pfam" id="PF00561">
    <property type="entry name" value="Abhydrolase_1"/>
    <property type="match status" value="1"/>
</dbReference>
<dbReference type="RefSeq" id="WP_139180345.1">
    <property type="nucleotide sequence ID" value="NZ_FOGL01000028.1"/>
</dbReference>
<accession>A0A1H9VV37</accession>
<organism evidence="2 3">
    <name type="scientific">Gracilibacillus ureilyticus</name>
    <dbReference type="NCBI Taxonomy" id="531814"/>
    <lineage>
        <taxon>Bacteria</taxon>
        <taxon>Bacillati</taxon>
        <taxon>Bacillota</taxon>
        <taxon>Bacilli</taxon>
        <taxon>Bacillales</taxon>
        <taxon>Bacillaceae</taxon>
        <taxon>Gracilibacillus</taxon>
    </lineage>
</organism>
<keyword evidence="3" id="KW-1185">Reference proteome</keyword>
<name>A0A1H9VV37_9BACI</name>